<dbReference type="Proteomes" id="UP000887013">
    <property type="component" value="Unassembled WGS sequence"/>
</dbReference>
<name>A0A8X6N4W6_NEPPI</name>
<feature type="non-terminal residue" evidence="1">
    <location>
        <position position="1"/>
    </location>
</feature>
<dbReference type="EMBL" id="BMAW01054086">
    <property type="protein sequence ID" value="GFS94427.1"/>
    <property type="molecule type" value="Genomic_DNA"/>
</dbReference>
<accession>A0A8X6N4W6</accession>
<comment type="caution">
    <text evidence="1">The sequence shown here is derived from an EMBL/GenBank/DDBJ whole genome shotgun (WGS) entry which is preliminary data.</text>
</comment>
<dbReference type="AlphaFoldDB" id="A0A8X6N4W6"/>
<sequence length="27" mass="3188">MRKDLIKFISIMKMCLAALFNINLQMT</sequence>
<proteinExistence type="predicted"/>
<organism evidence="1 2">
    <name type="scientific">Nephila pilipes</name>
    <name type="common">Giant wood spider</name>
    <name type="synonym">Nephila maculata</name>
    <dbReference type="NCBI Taxonomy" id="299642"/>
    <lineage>
        <taxon>Eukaryota</taxon>
        <taxon>Metazoa</taxon>
        <taxon>Ecdysozoa</taxon>
        <taxon>Arthropoda</taxon>
        <taxon>Chelicerata</taxon>
        <taxon>Arachnida</taxon>
        <taxon>Araneae</taxon>
        <taxon>Araneomorphae</taxon>
        <taxon>Entelegynae</taxon>
        <taxon>Araneoidea</taxon>
        <taxon>Nephilidae</taxon>
        <taxon>Nephila</taxon>
    </lineage>
</organism>
<reference evidence="1" key="1">
    <citation type="submission" date="2020-08" db="EMBL/GenBank/DDBJ databases">
        <title>Multicomponent nature underlies the extraordinary mechanical properties of spider dragline silk.</title>
        <authorList>
            <person name="Kono N."/>
            <person name="Nakamura H."/>
            <person name="Mori M."/>
            <person name="Yoshida Y."/>
            <person name="Ohtoshi R."/>
            <person name="Malay A.D."/>
            <person name="Moran D.A.P."/>
            <person name="Tomita M."/>
            <person name="Numata K."/>
            <person name="Arakawa K."/>
        </authorList>
    </citation>
    <scope>NUCLEOTIDE SEQUENCE</scope>
</reference>
<keyword evidence="2" id="KW-1185">Reference proteome</keyword>
<evidence type="ECO:0000313" key="1">
    <source>
        <dbReference type="EMBL" id="GFS94427.1"/>
    </source>
</evidence>
<gene>
    <name evidence="1" type="ORF">NPIL_487041</name>
</gene>
<evidence type="ECO:0000313" key="2">
    <source>
        <dbReference type="Proteomes" id="UP000887013"/>
    </source>
</evidence>
<protein>
    <submittedName>
        <fullName evidence="1">Uncharacterized protein</fullName>
    </submittedName>
</protein>